<evidence type="ECO:0000256" key="2">
    <source>
        <dbReference type="ARBA" id="ARBA00023002"/>
    </source>
</evidence>
<dbReference type="PANTHER" id="PTHR11709">
    <property type="entry name" value="MULTI-COPPER OXIDASE"/>
    <property type="match status" value="1"/>
</dbReference>
<evidence type="ECO:0000256" key="5">
    <source>
        <dbReference type="SAM" id="Phobius"/>
    </source>
</evidence>
<dbReference type="PROSITE" id="PS00080">
    <property type="entry name" value="MULTICOPPER_OXIDASE2"/>
    <property type="match status" value="1"/>
</dbReference>
<proteinExistence type="predicted"/>
<feature type="compositionally biased region" description="Low complexity" evidence="4">
    <location>
        <begin position="222"/>
        <end position="233"/>
    </location>
</feature>
<protein>
    <submittedName>
        <fullName evidence="8">Quinone-forming monooxygenase</fullName>
    </submittedName>
</protein>
<dbReference type="GO" id="GO:0004497">
    <property type="term" value="F:monooxygenase activity"/>
    <property type="evidence" value="ECO:0007669"/>
    <property type="project" value="UniProtKB-KW"/>
</dbReference>
<keyword evidence="1" id="KW-0479">Metal-binding</keyword>
<feature type="domain" description="Plastocyanin-like" evidence="7">
    <location>
        <begin position="453"/>
        <end position="566"/>
    </location>
</feature>
<feature type="compositionally biased region" description="Gly residues" evidence="4">
    <location>
        <begin position="234"/>
        <end position="245"/>
    </location>
</feature>
<dbReference type="InterPro" id="IPR011706">
    <property type="entry name" value="Cu-oxidase_C"/>
</dbReference>
<feature type="compositionally biased region" description="Basic and acidic residues" evidence="4">
    <location>
        <begin position="405"/>
        <end position="415"/>
    </location>
</feature>
<evidence type="ECO:0000313" key="8">
    <source>
        <dbReference type="EMBL" id="ADG86310.1"/>
    </source>
</evidence>
<feature type="transmembrane region" description="Helical" evidence="5">
    <location>
        <begin position="45"/>
        <end position="67"/>
    </location>
</feature>
<dbReference type="InterPro" id="IPR011707">
    <property type="entry name" value="Cu-oxidase-like_N"/>
</dbReference>
<feature type="transmembrane region" description="Helical" evidence="5">
    <location>
        <begin position="79"/>
        <end position="103"/>
    </location>
</feature>
<dbReference type="Pfam" id="PF07731">
    <property type="entry name" value="Cu-oxidase_2"/>
    <property type="match status" value="1"/>
</dbReference>
<dbReference type="InterPro" id="IPR045087">
    <property type="entry name" value="Cu-oxidase_fam"/>
</dbReference>
<dbReference type="EMBL" id="GU937384">
    <property type="protein sequence ID" value="ADG86310.1"/>
    <property type="molecule type" value="Genomic_DNA"/>
</dbReference>
<dbReference type="PANTHER" id="PTHR11709:SF394">
    <property type="entry name" value="FI03373P-RELATED"/>
    <property type="match status" value="1"/>
</dbReference>
<name>E2EKJ4_9ACTN</name>
<keyword evidence="5" id="KW-0472">Membrane</keyword>
<feature type="region of interest" description="Disordered" evidence="4">
    <location>
        <begin position="405"/>
        <end position="445"/>
    </location>
</feature>
<dbReference type="AlphaFoldDB" id="E2EKJ4"/>
<feature type="transmembrane region" description="Helical" evidence="5">
    <location>
        <begin position="375"/>
        <end position="398"/>
    </location>
</feature>
<feature type="transmembrane region" description="Helical" evidence="5">
    <location>
        <begin position="333"/>
        <end position="354"/>
    </location>
</feature>
<keyword evidence="3" id="KW-0186">Copper</keyword>
<feature type="region of interest" description="Disordered" evidence="4">
    <location>
        <begin position="135"/>
        <end position="296"/>
    </location>
</feature>
<feature type="transmembrane region" description="Helical" evidence="5">
    <location>
        <begin position="6"/>
        <end position="24"/>
    </location>
</feature>
<feature type="compositionally biased region" description="Basic and acidic residues" evidence="4">
    <location>
        <begin position="198"/>
        <end position="208"/>
    </location>
</feature>
<evidence type="ECO:0000259" key="7">
    <source>
        <dbReference type="Pfam" id="PF07732"/>
    </source>
</evidence>
<keyword evidence="5" id="KW-1133">Transmembrane helix</keyword>
<feature type="compositionally biased region" description="Gly residues" evidence="4">
    <location>
        <begin position="587"/>
        <end position="616"/>
    </location>
</feature>
<feature type="compositionally biased region" description="Low complexity" evidence="4">
    <location>
        <begin position="264"/>
        <end position="274"/>
    </location>
</feature>
<organism evidence="8">
    <name type="scientific">Streptomyces sp. SANK 61196</name>
    <dbReference type="NCBI Taxonomy" id="764784"/>
    <lineage>
        <taxon>Bacteria</taxon>
        <taxon>Bacillati</taxon>
        <taxon>Actinomycetota</taxon>
        <taxon>Actinomycetes</taxon>
        <taxon>Kitasatosporales</taxon>
        <taxon>Streptomycetaceae</taxon>
        <taxon>Streptomyces</taxon>
    </lineage>
</organism>
<feature type="domain" description="Plastocyanin-like" evidence="6">
    <location>
        <begin position="811"/>
        <end position="913"/>
    </location>
</feature>
<keyword evidence="5" id="KW-0812">Transmembrane</keyword>
<accession>E2EKJ4</accession>
<keyword evidence="8" id="KW-0503">Monooxygenase</keyword>
<evidence type="ECO:0000256" key="1">
    <source>
        <dbReference type="ARBA" id="ARBA00022723"/>
    </source>
</evidence>
<feature type="transmembrane region" description="Helical" evidence="5">
    <location>
        <begin position="307"/>
        <end position="327"/>
    </location>
</feature>
<dbReference type="SUPFAM" id="SSF49503">
    <property type="entry name" value="Cupredoxins"/>
    <property type="match status" value="3"/>
</dbReference>
<evidence type="ECO:0000256" key="4">
    <source>
        <dbReference type="SAM" id="MobiDB-lite"/>
    </source>
</evidence>
<dbReference type="Pfam" id="PF07732">
    <property type="entry name" value="Cu-oxidase_3"/>
    <property type="match status" value="1"/>
</dbReference>
<dbReference type="CDD" id="cd04202">
    <property type="entry name" value="CuRO_D2_2dMcoN_like"/>
    <property type="match status" value="1"/>
</dbReference>
<feature type="region of interest" description="Disordered" evidence="4">
    <location>
        <begin position="586"/>
        <end position="632"/>
    </location>
</feature>
<dbReference type="GO" id="GO:0005507">
    <property type="term" value="F:copper ion binding"/>
    <property type="evidence" value="ECO:0007669"/>
    <property type="project" value="InterPro"/>
</dbReference>
<gene>
    <name evidence="8" type="primary">san3</name>
</gene>
<evidence type="ECO:0000259" key="6">
    <source>
        <dbReference type="Pfam" id="PF07731"/>
    </source>
</evidence>
<keyword evidence="2" id="KW-0560">Oxidoreductase</keyword>
<sequence>MVEILFEQNLLWAVLAAVFWAFAARGARRLSTRPTARRIRRRARLGLILLTVALLALAARVALAVALAVEAGWRAASDFVLLAALPPALAGAAVLAFAVPAYWRLARPAREDAAAVQTTAIRTAVEAATVGTAAVQAAGRAEPGEPDRIRATGPDNEAEADGAVAGAATRGRETALARVGAESAAREGTDAGDQPRTGPDRADRDFRAQDAASEGGHDHVRGGAPDGDATPAHGGDGPGHGGRPSSGGTRAEAATGPDGPPGRDPGQNPDRGSAPAPPPAPALEPQPDPEPGPEPVRSRILASRARLVVPVRVAALATVVGAAMTLHPPTPPYTGVLLLELALLAVAAGGLLLLQQRRHAAVGAPDWRPPSRVKRLTRSVAVVTGFAVLLVGGCTVVAEQSKLPDRMGDSHHQHAYDTGGGPAAGSEPARDVSKLTGPRTGTPDRRFTLTAEDRTVRLASGEKVAALSFNGTLPGPELRMRRGELVEVTLVNRDVKGGVTVHWHGVDVPNAEDGVAGVTQNAVRPGERHVYRFRPPRAGTFWYHSHQQSSTAVARGLFGALVVTEPDATVRGLDRTVVAHAWPIAGAKGGDAGPPRGGGGGGGGGGALSGQNGLGGVQRTALGDDTRLQRQKVPAGTPVRLRLINADNCPRTYSLAGTPFKVAAIDGNEVSGPTELKGERLRIAGGGRYDVVFSQPAEPVRLSVVGDANASGGGRGLEGCGEDGEYGTDRVESSSLLLAPADILASASASASATASDTSAPEPVDGPLFDPLDYGTRGDGVPFGPGTDYDRDFHLVLGNSFGYYDGRPMALWTINNAIYPDIPALLVKEGDTVRTTFVNRSLDDHPMHLHGHRMLVLSKDGNKSTGSPWWTDTLNIAPGERYEVAFTADNPGLWMDHCHNLDHARDGMVLHLAYDGVTTPYETGRSTGNLPE</sequence>
<evidence type="ECO:0000256" key="3">
    <source>
        <dbReference type="ARBA" id="ARBA00023008"/>
    </source>
</evidence>
<dbReference type="Gene3D" id="2.60.40.420">
    <property type="entry name" value="Cupredoxins - blue copper proteins"/>
    <property type="match status" value="3"/>
</dbReference>
<reference evidence="8" key="1">
    <citation type="journal article" date="2010" name="J. Am. Chem. Soc.">
        <title>Cloning, sequencing, heterologous expression, and mechanistic analysis of A-74528 biosynthesis.</title>
        <authorList>
            <person name="Zaleta-Rivera K."/>
            <person name="Charkoudian L.K."/>
            <person name="Ridley C.P."/>
            <person name="Khosla C."/>
        </authorList>
    </citation>
    <scope>NUCLEOTIDE SEQUENCE</scope>
    <source>
        <strain evidence="8">SANK 61196</strain>
    </source>
</reference>
<feature type="compositionally biased region" description="Pro residues" evidence="4">
    <location>
        <begin position="275"/>
        <end position="294"/>
    </location>
</feature>
<dbReference type="InterPro" id="IPR002355">
    <property type="entry name" value="Cu_oxidase_Cu_BS"/>
</dbReference>
<dbReference type="InterPro" id="IPR008972">
    <property type="entry name" value="Cupredoxin"/>
</dbReference>